<organism evidence="2 3">
    <name type="scientific">Prosthecobacter debontii</name>
    <dbReference type="NCBI Taxonomy" id="48467"/>
    <lineage>
        <taxon>Bacteria</taxon>
        <taxon>Pseudomonadati</taxon>
        <taxon>Verrucomicrobiota</taxon>
        <taxon>Verrucomicrobiia</taxon>
        <taxon>Verrucomicrobiales</taxon>
        <taxon>Verrucomicrobiaceae</taxon>
        <taxon>Prosthecobacter</taxon>
    </lineage>
</organism>
<dbReference type="Proteomes" id="UP000190774">
    <property type="component" value="Unassembled WGS sequence"/>
</dbReference>
<dbReference type="EMBL" id="FUYE01000016">
    <property type="protein sequence ID" value="SKB04177.1"/>
    <property type="molecule type" value="Genomic_DNA"/>
</dbReference>
<reference evidence="3" key="1">
    <citation type="submission" date="2017-02" db="EMBL/GenBank/DDBJ databases">
        <authorList>
            <person name="Varghese N."/>
            <person name="Submissions S."/>
        </authorList>
    </citation>
    <scope>NUCLEOTIDE SEQUENCE [LARGE SCALE GENOMIC DNA]</scope>
    <source>
        <strain evidence="3">ATCC 700200</strain>
    </source>
</reference>
<accession>A0A1T4YQQ9</accession>
<keyword evidence="1" id="KW-0472">Membrane</keyword>
<name>A0A1T4YQQ9_9BACT</name>
<keyword evidence="1" id="KW-0812">Transmembrane</keyword>
<protein>
    <submittedName>
        <fullName evidence="2">Uncharacterized protein</fullName>
    </submittedName>
</protein>
<keyword evidence="3" id="KW-1185">Reference proteome</keyword>
<feature type="transmembrane region" description="Helical" evidence="1">
    <location>
        <begin position="9"/>
        <end position="27"/>
    </location>
</feature>
<proteinExistence type="predicted"/>
<dbReference type="AlphaFoldDB" id="A0A1T4YQQ9"/>
<dbReference type="RefSeq" id="WP_078815158.1">
    <property type="nucleotide sequence ID" value="NZ_FUYE01000016.1"/>
</dbReference>
<gene>
    <name evidence="2" type="ORF">SAMN02745166_04002</name>
</gene>
<feature type="transmembrane region" description="Helical" evidence="1">
    <location>
        <begin position="47"/>
        <end position="67"/>
    </location>
</feature>
<keyword evidence="1" id="KW-1133">Transmembrane helix</keyword>
<sequence>MKSCTAKKAAILSLIFGGLVIAIGMYVTDVHLAGRITPAQDEEISGLFGNLLGIGLVAIWVPFFLRWMTGIRDRLLKNPK</sequence>
<evidence type="ECO:0000313" key="2">
    <source>
        <dbReference type="EMBL" id="SKB04177.1"/>
    </source>
</evidence>
<evidence type="ECO:0000313" key="3">
    <source>
        <dbReference type="Proteomes" id="UP000190774"/>
    </source>
</evidence>
<evidence type="ECO:0000256" key="1">
    <source>
        <dbReference type="SAM" id="Phobius"/>
    </source>
</evidence>